<feature type="region of interest" description="Disordered" evidence="5">
    <location>
        <begin position="529"/>
        <end position="577"/>
    </location>
</feature>
<keyword evidence="8" id="KW-1185">Reference proteome</keyword>
<feature type="compositionally biased region" description="Basic and acidic residues" evidence="5">
    <location>
        <begin position="179"/>
        <end position="190"/>
    </location>
</feature>
<protein>
    <submittedName>
        <fullName evidence="7">Ribosome biogenesis GTP-binding protein YsxC</fullName>
    </submittedName>
</protein>
<dbReference type="GO" id="GO:0046872">
    <property type="term" value="F:metal ion binding"/>
    <property type="evidence" value="ECO:0007669"/>
    <property type="project" value="UniProtKB-KW"/>
</dbReference>
<dbReference type="PROSITE" id="PS51706">
    <property type="entry name" value="G_ENGB"/>
    <property type="match status" value="1"/>
</dbReference>
<gene>
    <name evidence="7" type="ORF">CkaCkLH20_06270</name>
</gene>
<evidence type="ECO:0000256" key="5">
    <source>
        <dbReference type="SAM" id="MobiDB-lite"/>
    </source>
</evidence>
<dbReference type="PANTHER" id="PTHR46498:SF1">
    <property type="entry name" value="GTP-BINDING PROTEIN 8"/>
    <property type="match status" value="1"/>
</dbReference>
<reference evidence="7" key="1">
    <citation type="submission" date="2020-03" db="EMBL/GenBank/DDBJ databases">
        <authorList>
            <person name="He L."/>
        </authorList>
    </citation>
    <scope>NUCLEOTIDE SEQUENCE</scope>
    <source>
        <strain evidence="7">CkLH20</strain>
    </source>
</reference>
<accession>A0A9P6I3M5</accession>
<feature type="compositionally biased region" description="Gly residues" evidence="5">
    <location>
        <begin position="24"/>
        <end position="33"/>
    </location>
</feature>
<dbReference type="GO" id="GO:0005739">
    <property type="term" value="C:mitochondrion"/>
    <property type="evidence" value="ECO:0007669"/>
    <property type="project" value="TreeGrafter"/>
</dbReference>
<dbReference type="GO" id="GO:0005525">
    <property type="term" value="F:GTP binding"/>
    <property type="evidence" value="ECO:0007669"/>
    <property type="project" value="UniProtKB-KW"/>
</dbReference>
<dbReference type="OrthoDB" id="391988at2759"/>
<reference evidence="7" key="2">
    <citation type="submission" date="2020-11" db="EMBL/GenBank/DDBJ databases">
        <title>Whole genome sequencing of Colletotrichum sp.</title>
        <authorList>
            <person name="Li H."/>
        </authorList>
    </citation>
    <scope>NUCLEOTIDE SEQUENCE</scope>
    <source>
        <strain evidence="7">CkLH20</strain>
    </source>
</reference>
<keyword evidence="1" id="KW-0479">Metal-binding</keyword>
<dbReference type="Proteomes" id="UP000781932">
    <property type="component" value="Unassembled WGS sequence"/>
</dbReference>
<evidence type="ECO:0000256" key="4">
    <source>
        <dbReference type="ARBA" id="ARBA00023134"/>
    </source>
</evidence>
<keyword evidence="3" id="KW-0460">Magnesium</keyword>
<dbReference type="InterPro" id="IPR006073">
    <property type="entry name" value="GTP-bd"/>
</dbReference>
<organism evidence="7 8">
    <name type="scientific">Colletotrichum karsti</name>
    <dbReference type="NCBI Taxonomy" id="1095194"/>
    <lineage>
        <taxon>Eukaryota</taxon>
        <taxon>Fungi</taxon>
        <taxon>Dikarya</taxon>
        <taxon>Ascomycota</taxon>
        <taxon>Pezizomycotina</taxon>
        <taxon>Sordariomycetes</taxon>
        <taxon>Hypocreomycetidae</taxon>
        <taxon>Glomerellales</taxon>
        <taxon>Glomerellaceae</taxon>
        <taxon>Colletotrichum</taxon>
        <taxon>Colletotrichum boninense species complex</taxon>
    </lineage>
</organism>
<dbReference type="AlphaFoldDB" id="A0A9P6I3M5"/>
<dbReference type="InterPro" id="IPR027417">
    <property type="entry name" value="P-loop_NTPase"/>
</dbReference>
<feature type="compositionally biased region" description="Low complexity" evidence="5">
    <location>
        <begin position="539"/>
        <end position="549"/>
    </location>
</feature>
<feature type="compositionally biased region" description="Basic and acidic residues" evidence="5">
    <location>
        <begin position="39"/>
        <end position="80"/>
    </location>
</feature>
<evidence type="ECO:0000259" key="6">
    <source>
        <dbReference type="PROSITE" id="PS51706"/>
    </source>
</evidence>
<feature type="compositionally biased region" description="Basic and acidic residues" evidence="5">
    <location>
        <begin position="7"/>
        <end position="22"/>
    </location>
</feature>
<comment type="caution">
    <text evidence="7">The sequence shown here is derived from an EMBL/GenBank/DDBJ whole genome shotgun (WGS) entry which is preliminary data.</text>
</comment>
<feature type="domain" description="EngB-type G" evidence="6">
    <location>
        <begin position="289"/>
        <end position="491"/>
    </location>
</feature>
<feature type="compositionally biased region" description="Basic and acidic residues" evidence="5">
    <location>
        <begin position="551"/>
        <end position="569"/>
    </location>
</feature>
<sequence length="594" mass="65393">MLWQMSPERREEALAREAERTGRPRGGPGGGGRLLNDFKNVRYDEERDNPRFERRTEKKEEENRDRTRETGRQTSRHDGGRSSWRSPQGGFGRGAQRSSSAPVAPKTFRPERVQGRKPPAYSGEAPNSARSAGQAGSGRGSRRSSSAPMNPEAFRSEMLSGMSIQPDRGVSERPSASQQRHEPKVQVAKRKDVDDLIPELSSEHANKVNTALKIYRARSLYFTRPEQLNSPPARSKGYPQPAARDDGGTIFASPARSLAYEHARVFFTRPKAHFLYSAANFKQHPINTTTPEVCVIGASNCGKSSFVNGLTGLSGRGMAMEGHEAGKTVTMNAYGIGSLARVPRREVASPAAAGEKGSVHGAILVDTPGYGYASRKEWGREIVEYLKKRTMLRGVVLLLSAEKRVSAQDEAVMRLVAEAGRPAMVVFTKMDKTLARGRRSEKGGIEMRLREVERAFARTGWEGWGPRIHLTAAKMERPKELASETGHAMAAAIPGMAGVRIEILEMIGLREFVAPLDRATMRDLGVEEPDVEELEVEGEQTTVGETGAEAGEEKEMSGEKREKPGKAMESDPTAWKGEILSYEELQKKFGDWSS</sequence>
<evidence type="ECO:0000313" key="8">
    <source>
        <dbReference type="Proteomes" id="UP000781932"/>
    </source>
</evidence>
<feature type="compositionally biased region" description="Acidic residues" evidence="5">
    <location>
        <begin position="529"/>
        <end position="538"/>
    </location>
</feature>
<keyword evidence="4" id="KW-0342">GTP-binding</keyword>
<dbReference type="Gene3D" id="3.40.50.300">
    <property type="entry name" value="P-loop containing nucleotide triphosphate hydrolases"/>
    <property type="match status" value="1"/>
</dbReference>
<name>A0A9P6I3M5_9PEZI</name>
<evidence type="ECO:0000256" key="1">
    <source>
        <dbReference type="ARBA" id="ARBA00022723"/>
    </source>
</evidence>
<dbReference type="InterPro" id="IPR052279">
    <property type="entry name" value="EngB_GTPase"/>
</dbReference>
<dbReference type="Pfam" id="PF01926">
    <property type="entry name" value="MMR_HSR1"/>
    <property type="match status" value="1"/>
</dbReference>
<dbReference type="InterPro" id="IPR030393">
    <property type="entry name" value="G_ENGB_dom"/>
</dbReference>
<proteinExistence type="predicted"/>
<dbReference type="SUPFAM" id="SSF52540">
    <property type="entry name" value="P-loop containing nucleoside triphosphate hydrolases"/>
    <property type="match status" value="1"/>
</dbReference>
<dbReference type="EMBL" id="JAATWM020000018">
    <property type="protein sequence ID" value="KAF9876327.1"/>
    <property type="molecule type" value="Genomic_DNA"/>
</dbReference>
<evidence type="ECO:0000256" key="2">
    <source>
        <dbReference type="ARBA" id="ARBA00022741"/>
    </source>
</evidence>
<evidence type="ECO:0000256" key="3">
    <source>
        <dbReference type="ARBA" id="ARBA00022842"/>
    </source>
</evidence>
<evidence type="ECO:0000313" key="7">
    <source>
        <dbReference type="EMBL" id="KAF9876327.1"/>
    </source>
</evidence>
<dbReference type="RefSeq" id="XP_038745788.1">
    <property type="nucleotide sequence ID" value="XM_038888987.1"/>
</dbReference>
<feature type="region of interest" description="Disordered" evidence="5">
    <location>
        <begin position="1"/>
        <end position="190"/>
    </location>
</feature>
<keyword evidence="2" id="KW-0547">Nucleotide-binding</keyword>
<dbReference type="PANTHER" id="PTHR46498">
    <property type="entry name" value="GTP-BINDING PROTEIN 8"/>
    <property type="match status" value="1"/>
</dbReference>
<dbReference type="GeneID" id="62162061"/>